<accession>A0A327ZKM4</accession>
<dbReference type="Proteomes" id="UP000249341">
    <property type="component" value="Unassembled WGS sequence"/>
</dbReference>
<dbReference type="RefSeq" id="WP_181557652.1">
    <property type="nucleotide sequence ID" value="NZ_JACHWI010000001.1"/>
</dbReference>
<evidence type="ECO:0000313" key="2">
    <source>
        <dbReference type="EMBL" id="RAK43372.1"/>
    </source>
</evidence>
<sequence>MTAPVSALSGLGLVDDARQIASGIQNGSWIDASLGGVGVSLEALSLVLDPLGSLVSWGVGWLLEHVSVLREALDHLAGNASAVSAQAAQWQQVSSAMASARQSYLAGIEADTTAWAGGAAEAYRTHAATQLTAMEGIGVAAGGIASAVEGTGLLVALVREIVRDLIADFVATLAVRLPQWLAMEGFSLGVATPLVASQVASLVAKWANRIQHFIRGLLSSLRRLLPMTDWLRKVLEKLRELMNDLARKLPGFHRADSSASPPPSGGGSAGGGGPSVPPPGPPWRGRDDIPGPARGKDLKPPHPRHSFAGIKHGQVRKENTFILRGNEAAVQDDVRQIADGNANFLKDTGDYEVNGRIYTVEPSGTVFPVSGPGLVPLNNNEYAALKEIARADGDVDAVKAFQHNPRFLNNPEAIAKAKSIYDGTYSE</sequence>
<dbReference type="AlphaFoldDB" id="A0A327ZKM4"/>
<reference evidence="2 3" key="1">
    <citation type="submission" date="2018-06" db="EMBL/GenBank/DDBJ databases">
        <title>Genomic Encyclopedia of Type Strains, Phase III (KMG-III): the genomes of soil and plant-associated and newly described type strains.</title>
        <authorList>
            <person name="Whitman W."/>
        </authorList>
    </citation>
    <scope>NUCLEOTIDE SEQUENCE [LARGE SCALE GENOMIC DNA]</scope>
    <source>
        <strain evidence="2 3">CGMCC 4.7090</strain>
    </source>
</reference>
<dbReference type="EMBL" id="QLMJ01000001">
    <property type="protein sequence ID" value="RAK43372.1"/>
    <property type="molecule type" value="Genomic_DNA"/>
</dbReference>
<proteinExistence type="predicted"/>
<feature type="compositionally biased region" description="Gly residues" evidence="1">
    <location>
        <begin position="265"/>
        <end position="274"/>
    </location>
</feature>
<evidence type="ECO:0000256" key="1">
    <source>
        <dbReference type="SAM" id="MobiDB-lite"/>
    </source>
</evidence>
<protein>
    <recommendedName>
        <fullName evidence="4">WXG100 family type VII secretion target</fullName>
    </recommendedName>
</protein>
<evidence type="ECO:0000313" key="3">
    <source>
        <dbReference type="Proteomes" id="UP000249341"/>
    </source>
</evidence>
<feature type="compositionally biased region" description="Basic and acidic residues" evidence="1">
    <location>
        <begin position="284"/>
        <end position="300"/>
    </location>
</feature>
<feature type="region of interest" description="Disordered" evidence="1">
    <location>
        <begin position="252"/>
        <end position="309"/>
    </location>
</feature>
<organism evidence="2 3">
    <name type="scientific">Actinoplanes lutulentus</name>
    <dbReference type="NCBI Taxonomy" id="1287878"/>
    <lineage>
        <taxon>Bacteria</taxon>
        <taxon>Bacillati</taxon>
        <taxon>Actinomycetota</taxon>
        <taxon>Actinomycetes</taxon>
        <taxon>Micromonosporales</taxon>
        <taxon>Micromonosporaceae</taxon>
        <taxon>Actinoplanes</taxon>
    </lineage>
</organism>
<evidence type="ECO:0008006" key="4">
    <source>
        <dbReference type="Google" id="ProtNLM"/>
    </source>
</evidence>
<name>A0A327ZKM4_9ACTN</name>
<keyword evidence="3" id="KW-1185">Reference proteome</keyword>
<gene>
    <name evidence="2" type="ORF">B0I29_101502</name>
</gene>
<comment type="caution">
    <text evidence="2">The sequence shown here is derived from an EMBL/GenBank/DDBJ whole genome shotgun (WGS) entry which is preliminary data.</text>
</comment>